<keyword evidence="4 9" id="KW-0964">Secreted</keyword>
<dbReference type="InterPro" id="IPR036048">
    <property type="entry name" value="Interleukin_8-like_sf"/>
</dbReference>
<dbReference type="Gene3D" id="2.40.50.40">
    <property type="match status" value="1"/>
</dbReference>
<evidence type="ECO:0000313" key="13">
    <source>
        <dbReference type="EMBL" id="MEQ2181386.1"/>
    </source>
</evidence>
<evidence type="ECO:0000313" key="14">
    <source>
        <dbReference type="Proteomes" id="UP001476798"/>
    </source>
</evidence>
<dbReference type="InterPro" id="IPR039809">
    <property type="entry name" value="Chemokine_b/g/d"/>
</dbReference>
<sequence>MHQIVQISVALVNIVWIIFFSTLDPFLVFIQKRSSSSEKDILMREFCVQPSFDLNWTPTPMQINNTSRTLQARGDTNSSQNEEVNYMDKSPTSAAPKMTMNINSQIKPKIKMNPPVQEDLNPKPRHPPNSPKVALTCCFMFSTRMLAKKIIRSYFITSPHCRKTAVLFVTMTGSLICVNPRLLWVQKIIEVLDKETF</sequence>
<comment type="caution">
    <text evidence="13">The sequence shown here is derived from an EMBL/GenBank/DDBJ whole genome shotgun (WGS) entry which is preliminary data.</text>
</comment>
<comment type="function">
    <text evidence="7">Monokine with inflammatory and chemokinetic properties. Binds to CCR1, CCR4 and CCR5. One of the major HIV-suppressive factors produced by CD8+ T-cells. Recombinant MIP-1-alpha induces a dose-dependent inhibition of different strains of HIV-1, HIV-2, and simian immunodeficiency virus (SIV).</text>
</comment>
<evidence type="ECO:0000256" key="9">
    <source>
        <dbReference type="RuleBase" id="RU361150"/>
    </source>
</evidence>
<dbReference type="InterPro" id="IPR001811">
    <property type="entry name" value="Chemokine_IL8-like_dom"/>
</dbReference>
<proteinExistence type="inferred from homology"/>
<dbReference type="EMBL" id="JAHRIO010070638">
    <property type="protein sequence ID" value="MEQ2181386.1"/>
    <property type="molecule type" value="Genomic_DNA"/>
</dbReference>
<evidence type="ECO:0000256" key="5">
    <source>
        <dbReference type="ARBA" id="ARBA00022729"/>
    </source>
</evidence>
<evidence type="ECO:0000256" key="6">
    <source>
        <dbReference type="ARBA" id="ARBA00023157"/>
    </source>
</evidence>
<keyword evidence="11" id="KW-0812">Transmembrane</keyword>
<evidence type="ECO:0000259" key="12">
    <source>
        <dbReference type="SMART" id="SM00199"/>
    </source>
</evidence>
<dbReference type="PROSITE" id="PS00472">
    <property type="entry name" value="SMALL_CYTOKINES_CC"/>
    <property type="match status" value="1"/>
</dbReference>
<dbReference type="Pfam" id="PF00048">
    <property type="entry name" value="IL8"/>
    <property type="match status" value="1"/>
</dbReference>
<feature type="compositionally biased region" description="Polar residues" evidence="10">
    <location>
        <begin position="71"/>
        <end position="83"/>
    </location>
</feature>
<dbReference type="Proteomes" id="UP001476798">
    <property type="component" value="Unassembled WGS sequence"/>
</dbReference>
<dbReference type="PANTHER" id="PTHR12015">
    <property type="entry name" value="SMALL INDUCIBLE CYTOKINE A"/>
    <property type="match status" value="1"/>
</dbReference>
<feature type="region of interest" description="Disordered" evidence="10">
    <location>
        <begin position="71"/>
        <end position="93"/>
    </location>
</feature>
<accession>A0ABV0PD78</accession>
<evidence type="ECO:0000256" key="11">
    <source>
        <dbReference type="SAM" id="Phobius"/>
    </source>
</evidence>
<feature type="transmembrane region" description="Helical" evidence="11">
    <location>
        <begin position="6"/>
        <end position="30"/>
    </location>
</feature>
<name>A0ABV0PD78_9TELE</name>
<dbReference type="SUPFAM" id="SSF54117">
    <property type="entry name" value="Interleukin 8-like chemokines"/>
    <property type="match status" value="1"/>
</dbReference>
<reference evidence="13 14" key="1">
    <citation type="submission" date="2021-06" db="EMBL/GenBank/DDBJ databases">
        <authorList>
            <person name="Palmer J.M."/>
        </authorList>
    </citation>
    <scope>NUCLEOTIDE SEQUENCE [LARGE SCALE GENOMIC DNA]</scope>
    <source>
        <strain evidence="13 14">GA_2019</strain>
        <tissue evidence="13">Muscle</tissue>
    </source>
</reference>
<comment type="similarity">
    <text evidence="2 9">Belongs to the intercrine beta (chemokine CC) family.</text>
</comment>
<dbReference type="SMART" id="SM00199">
    <property type="entry name" value="SCY"/>
    <property type="match status" value="1"/>
</dbReference>
<dbReference type="InterPro" id="IPR000827">
    <property type="entry name" value="Chemokine_CC_CS"/>
</dbReference>
<evidence type="ECO:0000256" key="3">
    <source>
        <dbReference type="ARBA" id="ARBA00022514"/>
    </source>
</evidence>
<evidence type="ECO:0000256" key="4">
    <source>
        <dbReference type="ARBA" id="ARBA00022525"/>
    </source>
</evidence>
<evidence type="ECO:0000256" key="1">
    <source>
        <dbReference type="ARBA" id="ARBA00004613"/>
    </source>
</evidence>
<keyword evidence="14" id="KW-1185">Reference proteome</keyword>
<protein>
    <recommendedName>
        <fullName evidence="9">C-C motif chemokine</fullName>
    </recommendedName>
</protein>
<keyword evidence="6" id="KW-1015">Disulfide bond</keyword>
<evidence type="ECO:0000256" key="8">
    <source>
        <dbReference type="ARBA" id="ARBA00046726"/>
    </source>
</evidence>
<keyword evidence="3 9" id="KW-0202">Cytokine</keyword>
<keyword evidence="9" id="KW-0145">Chemotaxis</keyword>
<keyword evidence="11" id="KW-1133">Transmembrane helix</keyword>
<organism evidence="13 14">
    <name type="scientific">Goodea atripinnis</name>
    <dbReference type="NCBI Taxonomy" id="208336"/>
    <lineage>
        <taxon>Eukaryota</taxon>
        <taxon>Metazoa</taxon>
        <taxon>Chordata</taxon>
        <taxon>Craniata</taxon>
        <taxon>Vertebrata</taxon>
        <taxon>Euteleostomi</taxon>
        <taxon>Actinopterygii</taxon>
        <taxon>Neopterygii</taxon>
        <taxon>Teleostei</taxon>
        <taxon>Neoteleostei</taxon>
        <taxon>Acanthomorphata</taxon>
        <taxon>Ovalentaria</taxon>
        <taxon>Atherinomorphae</taxon>
        <taxon>Cyprinodontiformes</taxon>
        <taxon>Goodeidae</taxon>
        <taxon>Goodea</taxon>
    </lineage>
</organism>
<comment type="subcellular location">
    <subcellularLocation>
        <location evidence="1 9">Secreted</location>
    </subcellularLocation>
</comment>
<evidence type="ECO:0000256" key="10">
    <source>
        <dbReference type="SAM" id="MobiDB-lite"/>
    </source>
</evidence>
<dbReference type="PANTHER" id="PTHR12015:SF183">
    <property type="entry name" value="C-C MOTIF CHEMOKINE 3"/>
    <property type="match status" value="1"/>
</dbReference>
<keyword evidence="11" id="KW-0472">Membrane</keyword>
<comment type="subunit">
    <text evidence="8">Self-associates. Also heterodimer of MIP-1-alpha(4-69) and MIP-1-beta(3-69). Interacts with CCR1.</text>
</comment>
<keyword evidence="5" id="KW-0732">Signal</keyword>
<feature type="domain" description="Chemokine interleukin-8-like" evidence="12">
    <location>
        <begin position="134"/>
        <end position="192"/>
    </location>
</feature>
<gene>
    <name evidence="13" type="ORF">GOODEAATRI_011109</name>
</gene>
<dbReference type="CDD" id="cd00272">
    <property type="entry name" value="Chemokine_CC"/>
    <property type="match status" value="1"/>
</dbReference>
<evidence type="ECO:0000256" key="7">
    <source>
        <dbReference type="ARBA" id="ARBA00044740"/>
    </source>
</evidence>
<evidence type="ECO:0000256" key="2">
    <source>
        <dbReference type="ARBA" id="ARBA00010868"/>
    </source>
</evidence>